<dbReference type="InterPro" id="IPR031339">
    <property type="entry name" value="DUF4942"/>
</dbReference>
<feature type="domain" description="DUF4942" evidence="1">
    <location>
        <begin position="37"/>
        <end position="70"/>
    </location>
</feature>
<dbReference type="EMBL" id="UARW01000010">
    <property type="protein sequence ID" value="SQD01430.1"/>
    <property type="molecule type" value="Genomic_DNA"/>
</dbReference>
<dbReference type="Proteomes" id="UP000250991">
    <property type="component" value="Unassembled WGS sequence"/>
</dbReference>
<keyword evidence="2" id="KW-0808">Transferase</keyword>
<proteinExistence type="predicted"/>
<evidence type="ECO:0000259" key="1">
    <source>
        <dbReference type="Pfam" id="PF13708"/>
    </source>
</evidence>
<protein>
    <submittedName>
        <fullName evidence="2">Putative restriction methylase</fullName>
    </submittedName>
</protein>
<dbReference type="GO" id="GO:0008168">
    <property type="term" value="F:methyltransferase activity"/>
    <property type="evidence" value="ECO:0007669"/>
    <property type="project" value="UniProtKB-KW"/>
</dbReference>
<dbReference type="Pfam" id="PF13708">
    <property type="entry name" value="DUF4942"/>
    <property type="match status" value="1"/>
</dbReference>
<dbReference type="GO" id="GO:0032259">
    <property type="term" value="P:methylation"/>
    <property type="evidence" value="ECO:0007669"/>
    <property type="project" value="UniProtKB-KW"/>
</dbReference>
<name>A0A2X3LNK1_ECOLX</name>
<keyword evidence="2" id="KW-0489">Methyltransferase</keyword>
<sequence>MTESIGGKTALDWAMKQDFRCGCWLMEKTETAMKAITHNLDRELWRDLMQRSGMLSLMDAQARDTWYRSLGVR</sequence>
<evidence type="ECO:0000313" key="2">
    <source>
        <dbReference type="EMBL" id="SQD01430.1"/>
    </source>
</evidence>
<reference evidence="2 3" key="1">
    <citation type="submission" date="2018-06" db="EMBL/GenBank/DDBJ databases">
        <authorList>
            <consortium name="Pathogen Informatics"/>
            <person name="Doyle S."/>
        </authorList>
    </citation>
    <scope>NUCLEOTIDE SEQUENCE [LARGE SCALE GENOMIC DNA]</scope>
    <source>
        <strain evidence="2 3">NCTC8009</strain>
    </source>
</reference>
<dbReference type="AlphaFoldDB" id="A0A2X3LNK1"/>
<accession>A0A2X3LNK1</accession>
<gene>
    <name evidence="2" type="ORF">NCTC8009_01857</name>
</gene>
<organism evidence="2 3">
    <name type="scientific">Escherichia coli</name>
    <dbReference type="NCBI Taxonomy" id="562"/>
    <lineage>
        <taxon>Bacteria</taxon>
        <taxon>Pseudomonadati</taxon>
        <taxon>Pseudomonadota</taxon>
        <taxon>Gammaproteobacteria</taxon>
        <taxon>Enterobacterales</taxon>
        <taxon>Enterobacteriaceae</taxon>
        <taxon>Escherichia</taxon>
    </lineage>
</organism>
<evidence type="ECO:0000313" key="3">
    <source>
        <dbReference type="Proteomes" id="UP000250991"/>
    </source>
</evidence>